<feature type="domain" description="EF-hand" evidence="1">
    <location>
        <begin position="23"/>
        <end position="51"/>
    </location>
</feature>
<dbReference type="KEGG" id="bbae:FRD01_06350"/>
<dbReference type="InterPro" id="IPR002048">
    <property type="entry name" value="EF_hand_dom"/>
</dbReference>
<keyword evidence="3" id="KW-1185">Reference proteome</keyword>
<dbReference type="PROSITE" id="PS00018">
    <property type="entry name" value="EF_HAND_1"/>
    <property type="match status" value="1"/>
</dbReference>
<gene>
    <name evidence="2" type="ORF">FRD01_06350</name>
</gene>
<dbReference type="GO" id="GO:0005509">
    <property type="term" value="F:calcium ion binding"/>
    <property type="evidence" value="ECO:0007669"/>
    <property type="project" value="InterPro"/>
</dbReference>
<evidence type="ECO:0000313" key="3">
    <source>
        <dbReference type="Proteomes" id="UP000321595"/>
    </source>
</evidence>
<dbReference type="InterPro" id="IPR018247">
    <property type="entry name" value="EF_Hand_1_Ca_BS"/>
</dbReference>
<name>A0A5B8XNZ8_9DELT</name>
<dbReference type="PROSITE" id="PS50222">
    <property type="entry name" value="EF_HAND_2"/>
    <property type="match status" value="1"/>
</dbReference>
<dbReference type="AlphaFoldDB" id="A0A5B8XNZ8"/>
<dbReference type="OrthoDB" id="652307at2"/>
<accession>A0A5B8XNZ8</accession>
<evidence type="ECO:0000313" key="2">
    <source>
        <dbReference type="EMBL" id="QED26867.1"/>
    </source>
</evidence>
<sequence>MIDPDRLRHELTRMKELIASDPEVLAQFDKDGNGVIDGAEWEEVRKLVIRRLEREDFERQLAEKVLEEEANETEIQARDFSNLELAFDPRRSDASQADEIFEREIARRRHSQTPQRVRVSEHGTLADCRELVLEQTGGIKQVFGGMFRREYSIRRRDGQEVGRIHQKQNEMLQDMTNLSLFRHQNVTFLIDDEVADERFEMSRSASIGDNSIAVMNPNKRMIADTSWTLSFLRRKYEVRAVREGVSYYVRRLLLRPFTFEILDPFEEPIGTMSRGWSGIGFLTGGNLFHIDVQEDVSPDVMWGLLAAALLADLDSENGSRKAGLDFLNG</sequence>
<reference evidence="2 3" key="1">
    <citation type="submission" date="2019-08" db="EMBL/GenBank/DDBJ databases">
        <authorList>
            <person name="Liang Q."/>
        </authorList>
    </citation>
    <scope>NUCLEOTIDE SEQUENCE [LARGE SCALE GENOMIC DNA]</scope>
    <source>
        <strain evidence="2 3">V1718</strain>
    </source>
</reference>
<dbReference type="Proteomes" id="UP000321595">
    <property type="component" value="Chromosome"/>
</dbReference>
<evidence type="ECO:0000259" key="1">
    <source>
        <dbReference type="PROSITE" id="PS50222"/>
    </source>
</evidence>
<dbReference type="EMBL" id="CP042467">
    <property type="protein sequence ID" value="QED26867.1"/>
    <property type="molecule type" value="Genomic_DNA"/>
</dbReference>
<proteinExistence type="predicted"/>
<protein>
    <recommendedName>
        <fullName evidence="1">EF-hand domain-containing protein</fullName>
    </recommendedName>
</protein>
<organism evidence="2 3">
    <name type="scientific">Microvenator marinus</name>
    <dbReference type="NCBI Taxonomy" id="2600177"/>
    <lineage>
        <taxon>Bacteria</taxon>
        <taxon>Deltaproteobacteria</taxon>
        <taxon>Bradymonadales</taxon>
        <taxon>Microvenatoraceae</taxon>
        <taxon>Microvenator</taxon>
    </lineage>
</organism>